<keyword evidence="3 6" id="KW-0812">Transmembrane</keyword>
<protein>
    <submittedName>
        <fullName evidence="7">MATE efflux family protein</fullName>
    </submittedName>
</protein>
<keyword evidence="5 6" id="KW-0472">Membrane</keyword>
<accession>A0A8I3ADV4</accession>
<dbReference type="AlphaFoldDB" id="A0A8I3ADV4"/>
<comment type="caution">
    <text evidence="7">The sequence shown here is derived from an EMBL/GenBank/DDBJ whole genome shotgun (WGS) entry which is preliminary data.</text>
</comment>
<dbReference type="NCBIfam" id="TIGR00797">
    <property type="entry name" value="matE"/>
    <property type="match status" value="1"/>
</dbReference>
<dbReference type="InterPro" id="IPR002528">
    <property type="entry name" value="MATE_fam"/>
</dbReference>
<evidence type="ECO:0000256" key="5">
    <source>
        <dbReference type="ARBA" id="ARBA00023136"/>
    </source>
</evidence>
<feature type="transmembrane region" description="Helical" evidence="6">
    <location>
        <begin position="231"/>
        <end position="251"/>
    </location>
</feature>
<feature type="transmembrane region" description="Helical" evidence="6">
    <location>
        <begin position="263"/>
        <end position="282"/>
    </location>
</feature>
<evidence type="ECO:0000256" key="4">
    <source>
        <dbReference type="ARBA" id="ARBA00022989"/>
    </source>
</evidence>
<feature type="transmembrane region" description="Helical" evidence="6">
    <location>
        <begin position="385"/>
        <end position="406"/>
    </location>
</feature>
<feature type="transmembrane region" description="Helical" evidence="6">
    <location>
        <begin position="489"/>
        <end position="509"/>
    </location>
</feature>
<feature type="transmembrane region" description="Helical" evidence="6">
    <location>
        <begin position="202"/>
        <end position="219"/>
    </location>
</feature>
<evidence type="ECO:0000256" key="1">
    <source>
        <dbReference type="ARBA" id="ARBA00004141"/>
    </source>
</evidence>
<evidence type="ECO:0000256" key="2">
    <source>
        <dbReference type="ARBA" id="ARBA00010199"/>
    </source>
</evidence>
<feature type="transmembrane region" description="Helical" evidence="6">
    <location>
        <begin position="308"/>
        <end position="327"/>
    </location>
</feature>
<feature type="transmembrane region" description="Helical" evidence="6">
    <location>
        <begin position="459"/>
        <end position="483"/>
    </location>
</feature>
<comment type="similarity">
    <text evidence="2">Belongs to the multi antimicrobial extrusion (MATE) (TC 2.A.66.1) family.</text>
</comment>
<dbReference type="PANTHER" id="PTHR11206">
    <property type="entry name" value="MULTIDRUG RESISTANCE PROTEIN"/>
    <property type="match status" value="1"/>
</dbReference>
<keyword evidence="4 6" id="KW-1133">Transmembrane helix</keyword>
<comment type="subcellular location">
    <subcellularLocation>
        <location evidence="1">Membrane</location>
        <topology evidence="1">Multi-pass membrane protein</topology>
    </subcellularLocation>
</comment>
<dbReference type="GO" id="GO:0015297">
    <property type="term" value="F:antiporter activity"/>
    <property type="evidence" value="ECO:0007669"/>
    <property type="project" value="InterPro"/>
</dbReference>
<keyword evidence="8" id="KW-1185">Reference proteome</keyword>
<dbReference type="InterPro" id="IPR045069">
    <property type="entry name" value="MATE_euk"/>
</dbReference>
<evidence type="ECO:0000256" key="6">
    <source>
        <dbReference type="SAM" id="Phobius"/>
    </source>
</evidence>
<dbReference type="EMBL" id="JAGFBS010000001">
    <property type="protein sequence ID" value="KAG6381758.1"/>
    <property type="molecule type" value="Genomic_DNA"/>
</dbReference>
<dbReference type="OrthoDB" id="2126698at2759"/>
<proteinExistence type="inferred from homology"/>
<dbReference type="GO" id="GO:0042910">
    <property type="term" value="F:xenobiotic transmembrane transporter activity"/>
    <property type="evidence" value="ECO:0007669"/>
    <property type="project" value="InterPro"/>
</dbReference>
<dbReference type="Proteomes" id="UP000683000">
    <property type="component" value="Unassembled WGS sequence"/>
</dbReference>
<dbReference type="Pfam" id="PF01554">
    <property type="entry name" value="MatE"/>
    <property type="match status" value="2"/>
</dbReference>
<evidence type="ECO:0000313" key="8">
    <source>
        <dbReference type="Proteomes" id="UP000683000"/>
    </source>
</evidence>
<organism evidence="7 8">
    <name type="scientific">Boletus reticuloceps</name>
    <dbReference type="NCBI Taxonomy" id="495285"/>
    <lineage>
        <taxon>Eukaryota</taxon>
        <taxon>Fungi</taxon>
        <taxon>Dikarya</taxon>
        <taxon>Basidiomycota</taxon>
        <taxon>Agaricomycotina</taxon>
        <taxon>Agaricomycetes</taxon>
        <taxon>Agaricomycetidae</taxon>
        <taxon>Boletales</taxon>
        <taxon>Boletineae</taxon>
        <taxon>Boletaceae</taxon>
        <taxon>Boletoideae</taxon>
        <taxon>Boletus</taxon>
    </lineage>
</organism>
<dbReference type="GO" id="GO:1990961">
    <property type="term" value="P:xenobiotic detoxification by transmembrane export across the plasma membrane"/>
    <property type="evidence" value="ECO:0007669"/>
    <property type="project" value="InterPro"/>
</dbReference>
<name>A0A8I3ADV4_9AGAM</name>
<evidence type="ECO:0000256" key="3">
    <source>
        <dbReference type="ARBA" id="ARBA00022692"/>
    </source>
</evidence>
<sequence length="546" mass="58869">MSPDETSPLLQNARHSLQQVINDDASPPIPTIPEEAGTTQRFGSKLLVSLLVDSIPGTGKFFLVVPSLFHWHAETSLIKRLPKVILSYILQNSVQTTAIVVTGRLGPEQLSAAAFSMMLASHDSPCSTGWCIALGGGSALDTLGSQAFTGGIRKTDLSIHLQRCVVMLWALFVPVAVLWFFIEPVLLAIGEPVSLCKDVQDIMRILIFAAPGFIAFESLKKYLQCQGIVRAATLVLIVVWPINLALNVALVHYTPLGMLGCPVALSITYWLAFFLLIIVTWLSPTHKANGTWGGLQPRAVLNTKSCRGFLGLALPGIFMVGTEWAAFEIVALAAGRLGDLALAGQSVIMTTDQIIATIPFGFGVVASNRVGNLIGAKTATGARTAAHACALVSVLVGFTIMVILLATKNQFGYLYSDDQNVVRIVSKVMPLVASFQIADGLANSCGGVLRGQGRQHLGAFFNIIAYYVLALPIGITLAFRHHLGLQGLWIGQVIGLFIVGISEYGVICFGTDWDREVEKGIIRNAGEGKQRALREHRQRMRDELTD</sequence>
<dbReference type="GO" id="GO:0016020">
    <property type="term" value="C:membrane"/>
    <property type="evidence" value="ECO:0007669"/>
    <property type="project" value="UniProtKB-SubCell"/>
</dbReference>
<evidence type="ECO:0000313" key="7">
    <source>
        <dbReference type="EMBL" id="KAG6381758.1"/>
    </source>
</evidence>
<reference evidence="7" key="1">
    <citation type="submission" date="2021-03" db="EMBL/GenBank/DDBJ databases">
        <title>Evolutionary innovations through gain and loss of genes in the ectomycorrhizal Boletales.</title>
        <authorList>
            <person name="Wu G."/>
            <person name="Miyauchi S."/>
            <person name="Morin E."/>
            <person name="Yang Z.-L."/>
            <person name="Xu J."/>
            <person name="Martin F.M."/>
        </authorList>
    </citation>
    <scope>NUCLEOTIDE SEQUENCE</scope>
    <source>
        <strain evidence="7">BR01</strain>
    </source>
</reference>
<feature type="transmembrane region" description="Helical" evidence="6">
    <location>
        <begin position="164"/>
        <end position="182"/>
    </location>
</feature>
<gene>
    <name evidence="7" type="ORF">JVT61DRAFT_363</name>
</gene>
<dbReference type="CDD" id="cd13132">
    <property type="entry name" value="MATE_eukaryotic"/>
    <property type="match status" value="1"/>
</dbReference>